<feature type="domain" description="VWFD" evidence="2">
    <location>
        <begin position="205"/>
        <end position="392"/>
    </location>
</feature>
<dbReference type="OrthoDB" id="47453at2759"/>
<accession>B7FSA9</accession>
<dbReference type="InterPro" id="IPR001846">
    <property type="entry name" value="VWF_type-D"/>
</dbReference>
<evidence type="ECO:0000313" key="3">
    <source>
        <dbReference type="EMBL" id="EEC50765.1"/>
    </source>
</evidence>
<evidence type="ECO:0000256" key="1">
    <source>
        <dbReference type="SAM" id="SignalP"/>
    </source>
</evidence>
<dbReference type="Proteomes" id="UP000000759">
    <property type="component" value="Chromosome 2"/>
</dbReference>
<proteinExistence type="predicted"/>
<feature type="chain" id="PRO_5002854953" description="VWFD domain-containing protein" evidence="1">
    <location>
        <begin position="22"/>
        <end position="515"/>
    </location>
</feature>
<dbReference type="AlphaFoldDB" id="B7FSA9"/>
<feature type="signal peptide" evidence="1">
    <location>
        <begin position="1"/>
        <end position="21"/>
    </location>
</feature>
<sequence length="515" mass="56222">MIKSFACTATALLSLLTVVHSIIDPATFDPDKCSSSTLNFNFFHAYDQVTDETLAAYGFAYLSIRTSSDSSNCETPLARVFDTARPTCGDGDLTGAPDDGKAIIVQEKSRCGGADDCADGGTIEFDWNGALVNLRSMRILDMDEAVEVSVKIHTHPDWTVLPAPSHPGNGQHVTYDFGGGVDSVTQLRVHFVGSGGIPSLTYTKCEPIVHGDPHFKTWAGHKFDYHGQCDLLLVHAPHFQQGQGLDLQVRTEQRSFFSFVSRVAIKIGNDILEVGYRDLLLNGALHDNLPVNGSLDLSGYPVTYTDEPFPNGRAQKVYTIQINSMESIRISVFNHFMAIRFLHINPRNYRDATGLYGDYNSLRMLARDGTTVLQHDPDQYGAEWQVNDQDAQLFAQAQAPQYPQACRPAPSIADGSRHLRHGITKAQARDACQRGMAADIGDCVFDVMATGDLGMIQSMRWVVKTIEVTGDAIDAGIGGTTTVGSDVAAATNWWVGNVANVTNPGIDIEELFFLH</sequence>
<dbReference type="GeneID" id="7197169"/>
<dbReference type="RefSeq" id="XP_002177951.1">
    <property type="nucleotide sequence ID" value="XM_002177915.1"/>
</dbReference>
<keyword evidence="1" id="KW-0732">Signal</keyword>
<reference evidence="3 4" key="1">
    <citation type="journal article" date="2008" name="Nature">
        <title>The Phaeodactylum genome reveals the evolutionary history of diatom genomes.</title>
        <authorList>
            <person name="Bowler C."/>
            <person name="Allen A.E."/>
            <person name="Badger J.H."/>
            <person name="Grimwood J."/>
            <person name="Jabbari K."/>
            <person name="Kuo A."/>
            <person name="Maheswari U."/>
            <person name="Martens C."/>
            <person name="Maumus F."/>
            <person name="Otillar R.P."/>
            <person name="Rayko E."/>
            <person name="Salamov A."/>
            <person name="Vandepoele K."/>
            <person name="Beszteri B."/>
            <person name="Gruber A."/>
            <person name="Heijde M."/>
            <person name="Katinka M."/>
            <person name="Mock T."/>
            <person name="Valentin K."/>
            <person name="Verret F."/>
            <person name="Berges J.A."/>
            <person name="Brownlee C."/>
            <person name="Cadoret J.P."/>
            <person name="Chiovitti A."/>
            <person name="Choi C.J."/>
            <person name="Coesel S."/>
            <person name="De Martino A."/>
            <person name="Detter J.C."/>
            <person name="Durkin C."/>
            <person name="Falciatore A."/>
            <person name="Fournet J."/>
            <person name="Haruta M."/>
            <person name="Huysman M.J."/>
            <person name="Jenkins B.D."/>
            <person name="Jiroutova K."/>
            <person name="Jorgensen R.E."/>
            <person name="Joubert Y."/>
            <person name="Kaplan A."/>
            <person name="Kroger N."/>
            <person name="Kroth P.G."/>
            <person name="La Roche J."/>
            <person name="Lindquist E."/>
            <person name="Lommer M."/>
            <person name="Martin-Jezequel V."/>
            <person name="Lopez P.J."/>
            <person name="Lucas S."/>
            <person name="Mangogna M."/>
            <person name="McGinnis K."/>
            <person name="Medlin L.K."/>
            <person name="Montsant A."/>
            <person name="Oudot-Le Secq M.P."/>
            <person name="Napoli C."/>
            <person name="Obornik M."/>
            <person name="Parker M.S."/>
            <person name="Petit J.L."/>
            <person name="Porcel B.M."/>
            <person name="Poulsen N."/>
            <person name="Robison M."/>
            <person name="Rychlewski L."/>
            <person name="Rynearson T.A."/>
            <person name="Schmutz J."/>
            <person name="Shapiro H."/>
            <person name="Siaut M."/>
            <person name="Stanley M."/>
            <person name="Sussman M.R."/>
            <person name="Taylor A.R."/>
            <person name="Vardi A."/>
            <person name="von Dassow P."/>
            <person name="Vyverman W."/>
            <person name="Willis A."/>
            <person name="Wyrwicz L.S."/>
            <person name="Rokhsar D.S."/>
            <person name="Weissenbach J."/>
            <person name="Armbrust E.V."/>
            <person name="Green B.R."/>
            <person name="Van de Peer Y."/>
            <person name="Grigoriev I.V."/>
        </authorList>
    </citation>
    <scope>NUCLEOTIDE SEQUENCE [LARGE SCALE GENOMIC DNA]</scope>
    <source>
        <strain evidence="3 4">CCAP 1055/1</strain>
    </source>
</reference>
<dbReference type="InParanoid" id="B7FSA9"/>
<dbReference type="HOGENOM" id="CLU_609014_0_0_1"/>
<evidence type="ECO:0000313" key="4">
    <source>
        <dbReference type="Proteomes" id="UP000000759"/>
    </source>
</evidence>
<dbReference type="KEGG" id="pti:PHATRDRAFT_43460"/>
<dbReference type="EMBL" id="CM000606">
    <property type="protein sequence ID" value="EEC50765.1"/>
    <property type="molecule type" value="Genomic_DNA"/>
</dbReference>
<dbReference type="PROSITE" id="PS51233">
    <property type="entry name" value="VWFD"/>
    <property type="match status" value="1"/>
</dbReference>
<dbReference type="eggNOG" id="ENOG502SVBF">
    <property type="taxonomic scope" value="Eukaryota"/>
</dbReference>
<gene>
    <name evidence="3" type="ORF">PHATRDRAFT_43460</name>
</gene>
<reference evidence="4" key="2">
    <citation type="submission" date="2008-08" db="EMBL/GenBank/DDBJ databases">
        <authorList>
            <consortium name="Diatom Consortium"/>
            <person name="Grigoriev I."/>
            <person name="Grimwood J."/>
            <person name="Kuo A."/>
            <person name="Otillar R.P."/>
            <person name="Salamov A."/>
            <person name="Detter J.C."/>
            <person name="Lindquist E."/>
            <person name="Shapiro H."/>
            <person name="Lucas S."/>
            <person name="Glavina del Rio T."/>
            <person name="Pitluck S."/>
            <person name="Rokhsar D."/>
            <person name="Bowler C."/>
        </authorList>
    </citation>
    <scope>GENOME REANNOTATION</scope>
    <source>
        <strain evidence="4">CCAP 1055/1</strain>
    </source>
</reference>
<dbReference type="PaxDb" id="2850-Phatr43460"/>
<evidence type="ECO:0000259" key="2">
    <source>
        <dbReference type="PROSITE" id="PS51233"/>
    </source>
</evidence>
<organism evidence="3 4">
    <name type="scientific">Phaeodactylum tricornutum (strain CCAP 1055/1)</name>
    <dbReference type="NCBI Taxonomy" id="556484"/>
    <lineage>
        <taxon>Eukaryota</taxon>
        <taxon>Sar</taxon>
        <taxon>Stramenopiles</taxon>
        <taxon>Ochrophyta</taxon>
        <taxon>Bacillariophyta</taxon>
        <taxon>Bacillariophyceae</taxon>
        <taxon>Bacillariophycidae</taxon>
        <taxon>Naviculales</taxon>
        <taxon>Phaeodactylaceae</taxon>
        <taxon>Phaeodactylum</taxon>
    </lineage>
</organism>
<keyword evidence="4" id="KW-1185">Reference proteome</keyword>
<protein>
    <recommendedName>
        <fullName evidence="2">VWFD domain-containing protein</fullName>
    </recommendedName>
</protein>
<name>B7FSA9_PHATC</name>